<dbReference type="EMBL" id="FOLQ01000045">
    <property type="protein sequence ID" value="SFF30653.1"/>
    <property type="molecule type" value="Genomic_DNA"/>
</dbReference>
<gene>
    <name evidence="1" type="ORF">SAMN05216167_14510</name>
</gene>
<keyword evidence="2" id="KW-1185">Reference proteome</keyword>
<sequence>MVLIKSQGTLTMQRRFWFVMLTGLLFGCNRVADLSPQSDSLPKEAIQVVKTKYPEAATLVFKTLTDQKIWQVNFTNKADAHQSVVSKVSFLSNARMVNGDIPDSLLQVINQLSIKGGAFRNFRVVDPTPIDSNSQLMADYQWHGEDYTVKWVRQRRNMAYTVFMYSRSSVEYVVDDTSVLPDKLIKFYQSTAVYKKVGRVKVYVDGTGKKMYRDVGSDAPYSTVALFNESGDPLFSLYSDMAMANYTMNPDLAAYPVAMQQYIKNKIESVGITDYFIQHFSQNGASCYYVMDSTDWIGYETPNFFSNRALFYDENQPVFVSSIVPVKEVNGFVFDASGTFMYRIFGAQVYQ</sequence>
<organism evidence="1 2">
    <name type="scientific">Spirosoma endophyticum</name>
    <dbReference type="NCBI Taxonomy" id="662367"/>
    <lineage>
        <taxon>Bacteria</taxon>
        <taxon>Pseudomonadati</taxon>
        <taxon>Bacteroidota</taxon>
        <taxon>Cytophagia</taxon>
        <taxon>Cytophagales</taxon>
        <taxon>Cytophagaceae</taxon>
        <taxon>Spirosoma</taxon>
    </lineage>
</organism>
<proteinExistence type="predicted"/>
<dbReference type="PROSITE" id="PS51257">
    <property type="entry name" value="PROKAR_LIPOPROTEIN"/>
    <property type="match status" value="1"/>
</dbReference>
<accession>A0A1I2HMI7</accession>
<protein>
    <submittedName>
        <fullName evidence="1">Uncharacterized protein</fullName>
    </submittedName>
</protein>
<evidence type="ECO:0000313" key="2">
    <source>
        <dbReference type="Proteomes" id="UP000198598"/>
    </source>
</evidence>
<dbReference type="Proteomes" id="UP000198598">
    <property type="component" value="Unassembled WGS sequence"/>
</dbReference>
<reference evidence="1 2" key="1">
    <citation type="submission" date="2016-10" db="EMBL/GenBank/DDBJ databases">
        <authorList>
            <person name="de Groot N.N."/>
        </authorList>
    </citation>
    <scope>NUCLEOTIDE SEQUENCE [LARGE SCALE GENOMIC DNA]</scope>
    <source>
        <strain evidence="1 2">DSM 26130</strain>
    </source>
</reference>
<evidence type="ECO:0000313" key="1">
    <source>
        <dbReference type="EMBL" id="SFF30653.1"/>
    </source>
</evidence>
<dbReference type="AlphaFoldDB" id="A0A1I2HMI7"/>
<dbReference type="STRING" id="662367.SAMN05216167_14510"/>
<name>A0A1I2HMI7_9BACT</name>